<accession>A0A5A9ZFH8</accession>
<feature type="chain" id="PRO_5022780646" evidence="2">
    <location>
        <begin position="27"/>
        <end position="370"/>
    </location>
</feature>
<sequence length="370" mass="39092">MTPHALIRTLTPLLVAAGLIATPAMAQPDWEQRHRDGLAAIVQQWLDAPHGDYGSLSFTYWNKDGAVPEDCAACHSQPGFLDHLGANGSAPGTVNAPAAINAPIGCASCHTEAAHALDEVTFPSGVSLTGLGPDATCMTCHQGRHSGDDVAAATEGLDADTVSADLGFLNIHYGIAAAVIGGADLRGGYQYPGQSYAGTSTHVPSANTCTDCHDPHSTQVIDTEGCMSCHRGVENLRDIRMQHGDFDGDGDISGGIHAEITGVQAQLDTAIRTYASEVIGTPIGYAPGRFPYFFTDSNGNGVIDEDEATFPNRYQSWTPRLLKAAYNYQAVKKDPGGYVHNPRYLLQLLHDSLADLGTVVALDLGANRRP</sequence>
<reference evidence="3 4" key="1">
    <citation type="submission" date="2019-07" db="EMBL/GenBank/DDBJ databases">
        <title>Aquicoccus porphyridii gen. nov., sp. nov., isolated from a small marine red alga, Porphyridium marinum.</title>
        <authorList>
            <person name="Liu L."/>
        </authorList>
    </citation>
    <scope>NUCLEOTIDE SEQUENCE [LARGE SCALE GENOMIC DNA]</scope>
    <source>
        <strain evidence="3 4">L1 8-17</strain>
    </source>
</reference>
<dbReference type="AlphaFoldDB" id="A0A5A9ZFH8"/>
<evidence type="ECO:0000313" key="4">
    <source>
        <dbReference type="Proteomes" id="UP000325291"/>
    </source>
</evidence>
<evidence type="ECO:0000313" key="3">
    <source>
        <dbReference type="EMBL" id="KAA0916037.1"/>
    </source>
</evidence>
<keyword evidence="4" id="KW-1185">Reference proteome</keyword>
<dbReference type="PANTHER" id="PTHR35038">
    <property type="entry name" value="DISSIMILATORY SULFITE REDUCTASE SIRA"/>
    <property type="match status" value="1"/>
</dbReference>
<evidence type="ECO:0000256" key="2">
    <source>
        <dbReference type="SAM" id="SignalP"/>
    </source>
</evidence>
<dbReference type="InterPro" id="IPR036280">
    <property type="entry name" value="Multihaem_cyt_sf"/>
</dbReference>
<dbReference type="PANTHER" id="PTHR35038:SF6">
    <property type="entry name" value="SURFACE LOCALIZED DECAHEME CYTOCHROME C LIPOPROTEIN"/>
    <property type="match status" value="1"/>
</dbReference>
<name>A0A5A9ZFH8_9RHOB</name>
<evidence type="ECO:0000256" key="1">
    <source>
        <dbReference type="ARBA" id="ARBA00022729"/>
    </source>
</evidence>
<dbReference type="GO" id="GO:0016491">
    <property type="term" value="F:oxidoreductase activity"/>
    <property type="evidence" value="ECO:0007669"/>
    <property type="project" value="TreeGrafter"/>
</dbReference>
<dbReference type="InterPro" id="IPR051829">
    <property type="entry name" value="Multiheme_Cytochr_ET"/>
</dbReference>
<gene>
    <name evidence="3" type="ORF">FLO80_09890</name>
</gene>
<keyword evidence="1 2" id="KW-0732">Signal</keyword>
<feature type="signal peptide" evidence="2">
    <location>
        <begin position="1"/>
        <end position="26"/>
    </location>
</feature>
<dbReference type="Proteomes" id="UP000325291">
    <property type="component" value="Unassembled WGS sequence"/>
</dbReference>
<dbReference type="SUPFAM" id="SSF48695">
    <property type="entry name" value="Multiheme cytochromes"/>
    <property type="match status" value="1"/>
</dbReference>
<comment type="caution">
    <text evidence="3">The sequence shown here is derived from an EMBL/GenBank/DDBJ whole genome shotgun (WGS) entry which is preliminary data.</text>
</comment>
<dbReference type="EMBL" id="VINQ01000006">
    <property type="protein sequence ID" value="KAA0916037.1"/>
    <property type="molecule type" value="Genomic_DNA"/>
</dbReference>
<dbReference type="RefSeq" id="WP_111367896.1">
    <property type="nucleotide sequence ID" value="NZ_VINQ01000006.1"/>
</dbReference>
<dbReference type="Gene3D" id="1.10.1130.10">
    <property type="entry name" value="Flavocytochrome C3, Chain A"/>
    <property type="match status" value="1"/>
</dbReference>
<proteinExistence type="predicted"/>
<organism evidence="3 4">
    <name type="scientific">Aquicoccus porphyridii</name>
    <dbReference type="NCBI Taxonomy" id="1852029"/>
    <lineage>
        <taxon>Bacteria</taxon>
        <taxon>Pseudomonadati</taxon>
        <taxon>Pseudomonadota</taxon>
        <taxon>Alphaproteobacteria</taxon>
        <taxon>Rhodobacterales</taxon>
        <taxon>Paracoccaceae</taxon>
        <taxon>Aquicoccus</taxon>
    </lineage>
</organism>
<protein>
    <submittedName>
        <fullName evidence="3">Polyheme membrane-associated cytochrome C</fullName>
    </submittedName>
</protein>